<dbReference type="EMBL" id="BEZZ01277038">
    <property type="protein sequence ID" value="GCC49640.1"/>
    <property type="molecule type" value="Genomic_DNA"/>
</dbReference>
<evidence type="ECO:0000313" key="1">
    <source>
        <dbReference type="EMBL" id="GCC49640.1"/>
    </source>
</evidence>
<dbReference type="AlphaFoldDB" id="A0A401U439"/>
<feature type="non-terminal residue" evidence="1">
    <location>
        <position position="38"/>
    </location>
</feature>
<reference evidence="1 2" key="1">
    <citation type="journal article" date="2018" name="Nat. Ecol. Evol.">
        <title>Shark genomes provide insights into elasmobranch evolution and the origin of vertebrates.</title>
        <authorList>
            <person name="Hara Y"/>
            <person name="Yamaguchi K"/>
            <person name="Onimaru K"/>
            <person name="Kadota M"/>
            <person name="Koyanagi M"/>
            <person name="Keeley SD"/>
            <person name="Tatsumi K"/>
            <person name="Tanaka K"/>
            <person name="Motone F"/>
            <person name="Kageyama Y"/>
            <person name="Nozu R"/>
            <person name="Adachi N"/>
            <person name="Nishimura O"/>
            <person name="Nakagawa R"/>
            <person name="Tanegashima C"/>
            <person name="Kiyatake I"/>
            <person name="Matsumoto R"/>
            <person name="Murakumo K"/>
            <person name="Nishida K"/>
            <person name="Terakita A"/>
            <person name="Kuratani S"/>
            <person name="Sato K"/>
            <person name="Hyodo S Kuraku.S."/>
        </authorList>
    </citation>
    <scope>NUCLEOTIDE SEQUENCE [LARGE SCALE GENOMIC DNA]</scope>
</reference>
<comment type="caution">
    <text evidence="1">The sequence shown here is derived from an EMBL/GenBank/DDBJ whole genome shotgun (WGS) entry which is preliminary data.</text>
</comment>
<gene>
    <name evidence="1" type="ORF">chiPu_0033951</name>
</gene>
<name>A0A401U439_CHIPU</name>
<keyword evidence="2" id="KW-1185">Reference proteome</keyword>
<organism evidence="1 2">
    <name type="scientific">Chiloscyllium punctatum</name>
    <name type="common">Brownbanded bambooshark</name>
    <name type="synonym">Hemiscyllium punctatum</name>
    <dbReference type="NCBI Taxonomy" id="137246"/>
    <lineage>
        <taxon>Eukaryota</taxon>
        <taxon>Metazoa</taxon>
        <taxon>Chordata</taxon>
        <taxon>Craniata</taxon>
        <taxon>Vertebrata</taxon>
        <taxon>Chondrichthyes</taxon>
        <taxon>Elasmobranchii</taxon>
        <taxon>Galeomorphii</taxon>
        <taxon>Galeoidea</taxon>
        <taxon>Orectolobiformes</taxon>
        <taxon>Hemiscylliidae</taxon>
        <taxon>Chiloscyllium</taxon>
    </lineage>
</organism>
<sequence>MSELSSKAREKKSKVDRSVLRLKLQISCDVPNPSRYSA</sequence>
<accession>A0A401U439</accession>
<dbReference type="Proteomes" id="UP000287033">
    <property type="component" value="Unassembled WGS sequence"/>
</dbReference>
<evidence type="ECO:0000313" key="2">
    <source>
        <dbReference type="Proteomes" id="UP000287033"/>
    </source>
</evidence>
<protein>
    <submittedName>
        <fullName evidence="1">Uncharacterized protein</fullName>
    </submittedName>
</protein>
<proteinExistence type="predicted"/>